<accession>A0A1X9YYU5</accession>
<dbReference type="GO" id="GO:0004573">
    <property type="term" value="F:Glc3Man9GlcNAc2 oligosaccharide glucosidase activity"/>
    <property type="evidence" value="ECO:0007669"/>
    <property type="project" value="InterPro"/>
</dbReference>
<evidence type="ECO:0000259" key="4">
    <source>
        <dbReference type="Pfam" id="PF22422"/>
    </source>
</evidence>
<dbReference type="PANTHER" id="PTHR10412">
    <property type="entry name" value="MANNOSYL-OLIGOSACCHARIDE GLUCOSIDASE"/>
    <property type="match status" value="1"/>
</dbReference>
<dbReference type="Gene3D" id="1.50.10.10">
    <property type="match status" value="1"/>
</dbReference>
<dbReference type="Proteomes" id="UP000266292">
    <property type="component" value="Plasmid unnamed"/>
</dbReference>
<evidence type="ECO:0000313" key="5">
    <source>
        <dbReference type="EMBL" id="ARS38097.1"/>
    </source>
</evidence>
<gene>
    <name evidence="5" type="ORF">CA264_21360</name>
</gene>
<keyword evidence="3" id="KW-0326">Glycosidase</keyword>
<dbReference type="KEGG" id="pact:CA264_21360"/>
<protein>
    <submittedName>
        <fullName evidence="5">Trehalase-like protein</fullName>
    </submittedName>
</protein>
<keyword evidence="6" id="KW-1185">Reference proteome</keyword>
<organism evidence="5 6">
    <name type="scientific">Pontibacter actiniarum</name>
    <dbReference type="NCBI Taxonomy" id="323450"/>
    <lineage>
        <taxon>Bacteria</taxon>
        <taxon>Pseudomonadati</taxon>
        <taxon>Bacteroidota</taxon>
        <taxon>Cytophagia</taxon>
        <taxon>Cytophagales</taxon>
        <taxon>Hymenobacteraceae</taxon>
        <taxon>Pontibacter</taxon>
    </lineage>
</organism>
<dbReference type="InterPro" id="IPR008928">
    <property type="entry name" value="6-hairpin_glycosidase_sf"/>
</dbReference>
<name>A0A1X9YYU5_9BACT</name>
<dbReference type="AlphaFoldDB" id="A0A1X9YYU5"/>
<dbReference type="RefSeq" id="WP_025603852.1">
    <property type="nucleotide sequence ID" value="NZ_CP021236.1"/>
</dbReference>
<evidence type="ECO:0000256" key="2">
    <source>
        <dbReference type="ARBA" id="ARBA00022801"/>
    </source>
</evidence>
<evidence type="ECO:0000256" key="1">
    <source>
        <dbReference type="ARBA" id="ARBA00010833"/>
    </source>
</evidence>
<dbReference type="OrthoDB" id="9781878at2"/>
<reference evidence="6" key="1">
    <citation type="submission" date="2017-05" db="EMBL/GenBank/DDBJ databases">
        <authorList>
            <person name="Ray J."/>
            <person name="Price M."/>
            <person name="Deutschbauer A."/>
        </authorList>
    </citation>
    <scope>NUCLEOTIDE SEQUENCE [LARGE SCALE GENOMIC DNA]</scope>
    <source>
        <strain evidence="6">DSM 19842</strain>
        <plasmid evidence="6">unnamed</plasmid>
    </source>
</reference>
<dbReference type="EMBL" id="CP021236">
    <property type="protein sequence ID" value="ARS38097.1"/>
    <property type="molecule type" value="Genomic_DNA"/>
</dbReference>
<dbReference type="GO" id="GO:0009311">
    <property type="term" value="P:oligosaccharide metabolic process"/>
    <property type="evidence" value="ECO:0007669"/>
    <property type="project" value="InterPro"/>
</dbReference>
<feature type="domain" description="Mannosylglycerate hydrolase MGH1-like glycoside hydrolase" evidence="4">
    <location>
        <begin position="40"/>
        <end position="411"/>
    </location>
</feature>
<dbReference type="InterPro" id="IPR004888">
    <property type="entry name" value="Glycoside_hydrolase_63"/>
</dbReference>
<dbReference type="InterPro" id="IPR012341">
    <property type="entry name" value="6hp_glycosidase-like_sf"/>
</dbReference>
<comment type="similarity">
    <text evidence="1">Belongs to the glycosyl hydrolase 63 family.</text>
</comment>
<geneLocation type="plasmid" evidence="5 6">
    <name>unnamed</name>
</geneLocation>
<dbReference type="GO" id="GO:0006487">
    <property type="term" value="P:protein N-linked glycosylation"/>
    <property type="evidence" value="ECO:0007669"/>
    <property type="project" value="TreeGrafter"/>
</dbReference>
<evidence type="ECO:0000313" key="6">
    <source>
        <dbReference type="Proteomes" id="UP000266292"/>
    </source>
</evidence>
<keyword evidence="5" id="KW-0614">Plasmid</keyword>
<dbReference type="SUPFAM" id="SSF48208">
    <property type="entry name" value="Six-hairpin glycosidases"/>
    <property type="match status" value="1"/>
</dbReference>
<dbReference type="Pfam" id="PF22422">
    <property type="entry name" value="MGH1-like_GH"/>
    <property type="match status" value="1"/>
</dbReference>
<dbReference type="InterPro" id="IPR054491">
    <property type="entry name" value="MGH1-like_GH"/>
</dbReference>
<sequence length="438" mass="50884">MTDEQILQQAKALLEKNTISGYSKEYDIVYHYMKPGRSRYPFQYFWDTCFHVYTMTALGDHQMAKRCMQSLFAMQREDGFVGHMLFWSRFTPTRVTDIFQSRPSTRDFFRPHMSALLQPPIAAQAVLRIYTYDRDLSFLQQMLPKLKRYYDWLANNRDFDGDGLLSIISYFEAGMDWKPSYDQVLGFSPGRATASHFMKVVYVDFKNYLHSYDLEKIYQASDFLVKDAGFNTIYVQNLEAMAVICRLVGDPGASRYKVLASKVTQSILSIMYEQEDEAFYDVQGKTNKKLKVLTPTVFFPATIKGMPEEIGRRVIERHFFNKDEFAAPFPIPSVAMNHPAFHPGESIYIWRGPTWVIYNWFLHHFLMEKGFREAASNLVRSTKELIRKGGFREYYNPFTGQGYGAYDFTWSGLVVDMMNMEEGLSPEAVVASSKESFT</sequence>
<proteinExistence type="inferred from homology"/>
<dbReference type="PANTHER" id="PTHR10412:SF11">
    <property type="entry name" value="MANNOSYL-OLIGOSACCHARIDE GLUCOSIDASE"/>
    <property type="match status" value="1"/>
</dbReference>
<dbReference type="STRING" id="709015.GCA_000472485_00081"/>
<evidence type="ECO:0000256" key="3">
    <source>
        <dbReference type="ARBA" id="ARBA00023295"/>
    </source>
</evidence>
<keyword evidence="2" id="KW-0378">Hydrolase</keyword>